<dbReference type="HAMAP" id="MF_01619">
    <property type="entry name" value="NAD_malic_enz"/>
    <property type="match status" value="1"/>
</dbReference>
<feature type="site" description="Important for activity" evidence="8">
    <location>
        <position position="285"/>
    </location>
</feature>
<evidence type="ECO:0000256" key="8">
    <source>
        <dbReference type="HAMAP-Rule" id="MF_01619"/>
    </source>
</evidence>
<dbReference type="PIRSF" id="PIRSF000106">
    <property type="entry name" value="ME"/>
    <property type="match status" value="1"/>
</dbReference>
<evidence type="ECO:0000256" key="10">
    <source>
        <dbReference type="PIRSR" id="PIRSR000106-2"/>
    </source>
</evidence>
<evidence type="ECO:0000256" key="6">
    <source>
        <dbReference type="ARBA" id="ARBA00050168"/>
    </source>
</evidence>
<evidence type="ECO:0000313" key="15">
    <source>
        <dbReference type="EMBL" id="EPF16917.1"/>
    </source>
</evidence>
<evidence type="ECO:0000256" key="2">
    <source>
        <dbReference type="ARBA" id="ARBA00008785"/>
    </source>
</evidence>
<comment type="cofactor">
    <cofactor evidence="1">
        <name>Mn(2+)</name>
        <dbReference type="ChEBI" id="CHEBI:29035"/>
    </cofactor>
</comment>
<comment type="similarity">
    <text evidence="2 8 12">Belongs to the malic enzymes family.</text>
</comment>
<feature type="binding site" evidence="8 11">
    <location>
        <position position="262"/>
    </location>
    <ligand>
        <name>a divalent metal cation</name>
        <dbReference type="ChEBI" id="CHEBI:60240"/>
    </ligand>
</feature>
<dbReference type="Pfam" id="PF00390">
    <property type="entry name" value="malic"/>
    <property type="match status" value="1"/>
</dbReference>
<dbReference type="InterPro" id="IPR012302">
    <property type="entry name" value="Malic_NAD-bd"/>
</dbReference>
<dbReference type="AlphaFoldDB" id="S3J9W5"/>
<feature type="binding site" evidence="10">
    <location>
        <position position="477"/>
    </location>
    <ligand>
        <name>(S)-malate</name>
        <dbReference type="ChEBI" id="CHEBI:15589"/>
    </ligand>
</feature>
<comment type="subunit">
    <text evidence="8">Homotetramer.</text>
</comment>
<dbReference type="InterPro" id="IPR037062">
    <property type="entry name" value="Malic_N_dom_sf"/>
</dbReference>
<comment type="catalytic activity">
    <reaction evidence="7 8">
        <text>(S)-malate + NAD(+) = pyruvate + CO2 + NADH</text>
        <dbReference type="Rhea" id="RHEA:12653"/>
        <dbReference type="ChEBI" id="CHEBI:15361"/>
        <dbReference type="ChEBI" id="CHEBI:15589"/>
        <dbReference type="ChEBI" id="CHEBI:16526"/>
        <dbReference type="ChEBI" id="CHEBI:57540"/>
        <dbReference type="ChEBI" id="CHEBI:57945"/>
        <dbReference type="EC" id="1.1.1.38"/>
    </reaction>
</comment>
<feature type="binding site" evidence="10">
    <location>
        <position position="433"/>
    </location>
    <ligand>
        <name>(S)-malate</name>
        <dbReference type="ChEBI" id="CHEBI:15589"/>
    </ligand>
</feature>
<dbReference type="GO" id="GO:0006108">
    <property type="term" value="P:malate metabolic process"/>
    <property type="evidence" value="ECO:0007669"/>
    <property type="project" value="TreeGrafter"/>
</dbReference>
<organism evidence="15 16">
    <name type="scientific">Cedecea davisae DSM 4568</name>
    <dbReference type="NCBI Taxonomy" id="566551"/>
    <lineage>
        <taxon>Bacteria</taxon>
        <taxon>Pseudomonadati</taxon>
        <taxon>Pseudomonadota</taxon>
        <taxon>Gammaproteobacteria</taxon>
        <taxon>Enterobacterales</taxon>
        <taxon>Enterobacteriaceae</taxon>
        <taxon>Cedecea</taxon>
    </lineage>
</organism>
<dbReference type="CDD" id="cd05312">
    <property type="entry name" value="NAD_bind_1_malic_enz"/>
    <property type="match status" value="1"/>
</dbReference>
<dbReference type="InterPro" id="IPR015884">
    <property type="entry name" value="Malic_enzyme_CS"/>
</dbReference>
<gene>
    <name evidence="8" type="primary">maeA</name>
    <name evidence="15" type="ORF">HMPREF0201_02152</name>
</gene>
<evidence type="ECO:0000259" key="13">
    <source>
        <dbReference type="SMART" id="SM00919"/>
    </source>
</evidence>
<comment type="cofactor">
    <cofactor evidence="8 11">
        <name>Mg(2+)</name>
        <dbReference type="ChEBI" id="CHEBI:18420"/>
    </cofactor>
    <cofactor evidence="8 11">
        <name>Mn(2+)</name>
        <dbReference type="ChEBI" id="CHEBI:29035"/>
    </cofactor>
    <text evidence="8 11">Divalent metal cations. Prefers magnesium or manganese.</text>
</comment>
<dbReference type="InterPro" id="IPR023667">
    <property type="entry name" value="NAD_malic_enz_proteobac"/>
</dbReference>
<dbReference type="EMBL" id="ATDT01000020">
    <property type="protein sequence ID" value="EPF16917.1"/>
    <property type="molecule type" value="Genomic_DNA"/>
</dbReference>
<dbReference type="PATRIC" id="fig|566551.4.peg.1977"/>
<evidence type="ECO:0000256" key="3">
    <source>
        <dbReference type="ARBA" id="ARBA00022723"/>
    </source>
</evidence>
<protein>
    <recommendedName>
        <fullName evidence="8">NAD-dependent malic enzyme</fullName>
        <shortName evidence="8">NAD-ME</shortName>
        <ecNumber evidence="8">1.1.1.38</ecNumber>
    </recommendedName>
</protein>
<dbReference type="Pfam" id="PF03949">
    <property type="entry name" value="Malic_M"/>
    <property type="match status" value="1"/>
</dbReference>
<dbReference type="EC" id="1.1.1.38" evidence="8"/>
<dbReference type="FunFam" id="3.40.50.720:FF:000055">
    <property type="entry name" value="NAD-dependent malic enzyme"/>
    <property type="match status" value="1"/>
</dbReference>
<feature type="domain" description="Malic enzyme NAD-binding" evidence="13">
    <location>
        <begin position="286"/>
        <end position="546"/>
    </location>
</feature>
<dbReference type="NCBIfam" id="NF010052">
    <property type="entry name" value="PRK13529.1"/>
    <property type="match status" value="1"/>
</dbReference>
<feature type="active site" description="Proton donor" evidence="8 9">
    <location>
        <position position="119"/>
    </location>
</feature>
<dbReference type="PRINTS" id="PR00072">
    <property type="entry name" value="MALOXRDTASE"/>
</dbReference>
<dbReference type="SUPFAM" id="SSF53223">
    <property type="entry name" value="Aminoacid dehydrogenase-like, N-terminal domain"/>
    <property type="match status" value="1"/>
</dbReference>
<dbReference type="FunFam" id="3.40.50.10380:FF:000001">
    <property type="entry name" value="NAD-dependent malic enzyme"/>
    <property type="match status" value="1"/>
</dbReference>
<evidence type="ECO:0000256" key="11">
    <source>
        <dbReference type="PIRSR" id="PIRSR000106-3"/>
    </source>
</evidence>
<dbReference type="InterPro" id="IPR036291">
    <property type="entry name" value="NAD(P)-bd_dom_sf"/>
</dbReference>
<feature type="binding site" evidence="8 11">
    <location>
        <position position="261"/>
    </location>
    <ligand>
        <name>a divalent metal cation</name>
        <dbReference type="ChEBI" id="CHEBI:60240"/>
    </ligand>
</feature>
<feature type="active site" description="Proton acceptor" evidence="8 9">
    <location>
        <position position="190"/>
    </location>
</feature>
<dbReference type="GO" id="GO:0004471">
    <property type="term" value="F:malate dehydrogenase (decarboxylating) (NAD+) activity"/>
    <property type="evidence" value="ECO:0007669"/>
    <property type="project" value="UniProtKB-UniRule"/>
</dbReference>
<dbReference type="GO" id="GO:0005829">
    <property type="term" value="C:cytosol"/>
    <property type="evidence" value="ECO:0007669"/>
    <property type="project" value="TreeGrafter"/>
</dbReference>
<feature type="binding site" evidence="8 11">
    <location>
        <position position="285"/>
    </location>
    <ligand>
        <name>a divalent metal cation</name>
        <dbReference type="ChEBI" id="CHEBI:60240"/>
    </ligand>
</feature>
<dbReference type="PANTHER" id="PTHR23406">
    <property type="entry name" value="MALIC ENZYME-RELATED"/>
    <property type="match status" value="1"/>
</dbReference>
<keyword evidence="3 8" id="KW-0479">Metal-binding</keyword>
<dbReference type="InterPro" id="IPR012301">
    <property type="entry name" value="Malic_N_dom"/>
</dbReference>
<dbReference type="STRING" id="566551.HMPREF0201_02152"/>
<comment type="caution">
    <text evidence="15">The sequence shown here is derived from an EMBL/GenBank/DDBJ whole genome shotgun (WGS) entry which is preliminary data.</text>
</comment>
<evidence type="ECO:0000259" key="14">
    <source>
        <dbReference type="SMART" id="SM01274"/>
    </source>
</evidence>
<evidence type="ECO:0000256" key="5">
    <source>
        <dbReference type="ARBA" id="ARBA00023027"/>
    </source>
</evidence>
<dbReference type="PANTHER" id="PTHR23406:SF34">
    <property type="entry name" value="NAD-DEPENDENT MALIC ENZYME, MITOCHONDRIAL"/>
    <property type="match status" value="1"/>
</dbReference>
<evidence type="ECO:0000313" key="16">
    <source>
        <dbReference type="Proteomes" id="UP000014585"/>
    </source>
</evidence>
<evidence type="ECO:0000256" key="12">
    <source>
        <dbReference type="RuleBase" id="RU003427"/>
    </source>
</evidence>
<name>S3J9W5_9ENTR</name>
<dbReference type="SUPFAM" id="SSF51735">
    <property type="entry name" value="NAD(P)-binding Rossmann-fold domains"/>
    <property type="match status" value="1"/>
</dbReference>
<evidence type="ECO:0000256" key="1">
    <source>
        <dbReference type="ARBA" id="ARBA00001936"/>
    </source>
</evidence>
<sequence>MSLTARHYVEKKSMHMDIKPKKHRSLYIPYAGPVLLEFPLLNKGSAFNIEERRNFNLLGLLPAVVETIEEQAERAWIQYQGFKTEIDKHIYLRNIQDTNETLFYRLVENHLEEMMPVIYTPTVGAACERFSEIYRRSRGVFINYENRHHMDDILQNVPNHNIKVIVVTDGERILGLGDQGIGGMGIPIGKLSLYTACGGISPAYTLPVVLDVGTNNQQLLNDPLYMGSRHPRITGDEYYEFVDEFIQAVRHRWPDVLLQFEDFAQKNAMPLLTRYRDEICSFNDDIQGTAAVTVGTLIAASRAAGSQLNQQKIVFLGAGSAGCGIAEQIIAQMQREGLSEEAARSNVFMVDRFGLLTDNMPNLLSFQTKLVQNREHLADWDLESEAISLMDVVRNAKPNILIGVSGQTGLFTEEIIREMHKHCPRPIVMPLSNPTSRVEATPQDIITWTDGNALVATGSPFAPVVWKDKTFPIAQCNNAYIFPGIGLGVIASGASRITDEMLMAASESLAQHSPLLQNGEGMVLPELKDIQKVSRDIAFAVAKIAQQQGVAVVTSAEALKQAIDDNFWLPEYRDYRRTSI</sequence>
<feature type="binding site" evidence="8">
    <location>
        <position position="433"/>
    </location>
    <ligand>
        <name>NAD(+)</name>
        <dbReference type="ChEBI" id="CHEBI:57540"/>
    </ligand>
</feature>
<dbReference type="InterPro" id="IPR001891">
    <property type="entry name" value="Malic_OxRdtase"/>
</dbReference>
<comment type="catalytic activity">
    <reaction evidence="6 8">
        <text>oxaloacetate + H(+) = pyruvate + CO2</text>
        <dbReference type="Rhea" id="RHEA:15641"/>
        <dbReference type="ChEBI" id="CHEBI:15361"/>
        <dbReference type="ChEBI" id="CHEBI:15378"/>
        <dbReference type="ChEBI" id="CHEBI:16452"/>
        <dbReference type="ChEBI" id="CHEBI:16526"/>
        <dbReference type="EC" id="1.1.1.38"/>
    </reaction>
</comment>
<dbReference type="PROSITE" id="PS00331">
    <property type="entry name" value="MALIC_ENZYMES"/>
    <property type="match status" value="1"/>
</dbReference>
<keyword evidence="4 8" id="KW-0560">Oxidoreductase</keyword>
<evidence type="ECO:0000256" key="7">
    <source>
        <dbReference type="ARBA" id="ARBA00052591"/>
    </source>
</evidence>
<feature type="domain" description="Malic enzyme N-terminal" evidence="14">
    <location>
        <begin position="96"/>
        <end position="276"/>
    </location>
</feature>
<proteinExistence type="inferred from homology"/>
<keyword evidence="5 8" id="KW-0520">NAD</keyword>
<dbReference type="GO" id="GO:0051287">
    <property type="term" value="F:NAD binding"/>
    <property type="evidence" value="ECO:0007669"/>
    <property type="project" value="InterPro"/>
</dbReference>
<dbReference type="GO" id="GO:0046872">
    <property type="term" value="F:metal ion binding"/>
    <property type="evidence" value="ECO:0007669"/>
    <property type="project" value="UniProtKB-KW"/>
</dbReference>
<accession>S3J9W5</accession>
<evidence type="ECO:0000256" key="4">
    <source>
        <dbReference type="ARBA" id="ARBA00023002"/>
    </source>
</evidence>
<dbReference type="SMART" id="SM01274">
    <property type="entry name" value="malic"/>
    <property type="match status" value="1"/>
</dbReference>
<dbReference type="GO" id="GO:0008948">
    <property type="term" value="F:oxaloacetate decarboxylase activity"/>
    <property type="evidence" value="ECO:0007669"/>
    <property type="project" value="UniProtKB-UniRule"/>
</dbReference>
<feature type="binding site" evidence="10">
    <location>
        <position position="172"/>
    </location>
    <ligand>
        <name>(S)-malate</name>
        <dbReference type="ChEBI" id="CHEBI:15589"/>
    </ligand>
</feature>
<reference evidence="15 16" key="1">
    <citation type="submission" date="2013-04" db="EMBL/GenBank/DDBJ databases">
        <authorList>
            <person name="Weinstock G."/>
            <person name="Sodergren E."/>
            <person name="Lobos E.A."/>
            <person name="Fulton L."/>
            <person name="Fulton R."/>
            <person name="Courtney L."/>
            <person name="Fronick C."/>
            <person name="O'Laughlin M."/>
            <person name="Godfrey J."/>
            <person name="Wilson R.M."/>
            <person name="Miner T."/>
            <person name="Farmer C."/>
            <person name="Delehaunty K."/>
            <person name="Cordes M."/>
            <person name="Minx P."/>
            <person name="Tomlinson C."/>
            <person name="Chen J."/>
            <person name="Wollam A."/>
            <person name="Pepin K.H."/>
            <person name="Palsikar V.B."/>
            <person name="Zhang X."/>
            <person name="Suruliraj S."/>
            <person name="Perna N.T."/>
            <person name="Plunkett G."/>
            <person name="Warren W."/>
            <person name="Mitreva M."/>
            <person name="Mardis E.R."/>
            <person name="Wilson R.K."/>
        </authorList>
    </citation>
    <scope>NUCLEOTIDE SEQUENCE [LARGE SCALE GENOMIC DNA]</scope>
    <source>
        <strain evidence="15 16">DSM 4568</strain>
    </source>
</reference>
<dbReference type="HOGENOM" id="CLU_011405_5_2_6"/>
<evidence type="ECO:0000256" key="9">
    <source>
        <dbReference type="PIRSR" id="PIRSR000106-1"/>
    </source>
</evidence>
<dbReference type="InterPro" id="IPR046346">
    <property type="entry name" value="Aminoacid_DH-like_N_sf"/>
</dbReference>
<dbReference type="SMART" id="SM00919">
    <property type="entry name" value="Malic_M"/>
    <property type="match status" value="1"/>
</dbReference>
<feature type="binding site" evidence="8">
    <location>
        <position position="285"/>
    </location>
    <ligand>
        <name>NAD(+)</name>
        <dbReference type="ChEBI" id="CHEBI:57540"/>
    </ligand>
</feature>
<dbReference type="Proteomes" id="UP000014585">
    <property type="component" value="Unassembled WGS sequence"/>
</dbReference>
<dbReference type="Gene3D" id="3.40.50.720">
    <property type="entry name" value="NAD(P)-binding Rossmann-like Domain"/>
    <property type="match status" value="1"/>
</dbReference>
<feature type="binding site" evidence="8">
    <location>
        <position position="172"/>
    </location>
    <ligand>
        <name>NAD(+)</name>
        <dbReference type="ChEBI" id="CHEBI:57540"/>
    </ligand>
</feature>
<dbReference type="Gene3D" id="3.40.50.10380">
    <property type="entry name" value="Malic enzyme, N-terminal domain"/>
    <property type="match status" value="1"/>
</dbReference>